<proteinExistence type="predicted"/>
<evidence type="ECO:0000313" key="3">
    <source>
        <dbReference type="Proteomes" id="UP000660262"/>
    </source>
</evidence>
<organism evidence="2 3">
    <name type="scientific">Pycnococcus provasolii</name>
    <dbReference type="NCBI Taxonomy" id="41880"/>
    <lineage>
        <taxon>Eukaryota</taxon>
        <taxon>Viridiplantae</taxon>
        <taxon>Chlorophyta</taxon>
        <taxon>Pseudoscourfieldiophyceae</taxon>
        <taxon>Pseudoscourfieldiales</taxon>
        <taxon>Pycnococcaceae</taxon>
        <taxon>Pycnococcus</taxon>
    </lineage>
</organism>
<dbReference type="AlphaFoldDB" id="A0A830HKI1"/>
<feature type="compositionally biased region" description="Basic and acidic residues" evidence="1">
    <location>
        <begin position="128"/>
        <end position="137"/>
    </location>
</feature>
<gene>
    <name evidence="2" type="ORF">PPROV_000584600</name>
</gene>
<evidence type="ECO:0000256" key="1">
    <source>
        <dbReference type="SAM" id="MobiDB-lite"/>
    </source>
</evidence>
<evidence type="ECO:0008006" key="4">
    <source>
        <dbReference type="Google" id="ProtNLM"/>
    </source>
</evidence>
<name>A0A830HKI1_9CHLO</name>
<keyword evidence="3" id="KW-1185">Reference proteome</keyword>
<feature type="compositionally biased region" description="Pro residues" evidence="1">
    <location>
        <begin position="72"/>
        <end position="82"/>
    </location>
</feature>
<feature type="region of interest" description="Disordered" evidence="1">
    <location>
        <begin position="181"/>
        <end position="207"/>
    </location>
</feature>
<feature type="region of interest" description="Disordered" evidence="1">
    <location>
        <begin position="409"/>
        <end position="442"/>
    </location>
</feature>
<feature type="compositionally biased region" description="Pro residues" evidence="1">
    <location>
        <begin position="184"/>
        <end position="198"/>
    </location>
</feature>
<accession>A0A830HKI1</accession>
<feature type="region of interest" description="Disordered" evidence="1">
    <location>
        <begin position="70"/>
        <end position="90"/>
    </location>
</feature>
<dbReference type="Proteomes" id="UP000660262">
    <property type="component" value="Unassembled WGS sequence"/>
</dbReference>
<protein>
    <recommendedName>
        <fullName evidence="4">CS domain-containing protein</fullName>
    </recommendedName>
</protein>
<dbReference type="EMBL" id="BNJQ01000015">
    <property type="protein sequence ID" value="GHP07103.1"/>
    <property type="molecule type" value="Genomic_DNA"/>
</dbReference>
<sequence length="460" mass="50518">MLSKLQARPEKFAMLFKELDQARTQARDALAREASRQAASYMPSSLREATSLLKHTRAHLKQLQICEKNNAPCPPPLQPQPLAPTTSASTSTDDALAEIVRLRATAKTQKVKAVLDDAQADILQNLRESHGDDEARRAERRAHQATVEAEEDQDELEALLEALQSTRDDIRRTRARIDAAPVSAPAPAPAPVPSPSLAPAPAAVSSAPEPELFDPIENFSYCDKVDTCVFIVPMKGARLARDENRLEVRLETRCIGLIQRGACAGDTARKFYLPLKSEILPAKSHVAVRANSVVFTCAKETLMLWNDAEVRQPFKTPRPANLEIINLTGKPHNLWTDEEEDEEELKRVYDEITKPDGGDQKLVLPTEMPAEVPAEAPSFPRHARAPPPPPSGGVDWQAMHANMQRLSSASDAAELNTHDPSSWFSNEGVDASFSDDSSSEDARWLAAEASLMEAVKAMQP</sequence>
<comment type="caution">
    <text evidence="2">The sequence shown here is derived from an EMBL/GenBank/DDBJ whole genome shotgun (WGS) entry which is preliminary data.</text>
</comment>
<reference evidence="2" key="1">
    <citation type="submission" date="2020-10" db="EMBL/GenBank/DDBJ databases">
        <title>Unveiling of a novel bifunctional photoreceptor, Dualchrome1, isolated from a cosmopolitan green alga.</title>
        <authorList>
            <person name="Suzuki S."/>
            <person name="Kawachi M."/>
        </authorList>
    </citation>
    <scope>NUCLEOTIDE SEQUENCE</scope>
    <source>
        <strain evidence="2">NIES 2893</strain>
    </source>
</reference>
<feature type="region of interest" description="Disordered" evidence="1">
    <location>
        <begin position="128"/>
        <end position="153"/>
    </location>
</feature>
<evidence type="ECO:0000313" key="2">
    <source>
        <dbReference type="EMBL" id="GHP07103.1"/>
    </source>
</evidence>
<feature type="region of interest" description="Disordered" evidence="1">
    <location>
        <begin position="375"/>
        <end position="396"/>
    </location>
</feature>